<comment type="caution">
    <text evidence="1">The sequence shown here is derived from an EMBL/GenBank/DDBJ whole genome shotgun (WGS) entry which is preliminary data.</text>
</comment>
<evidence type="ECO:0000313" key="2">
    <source>
        <dbReference type="Proteomes" id="UP000316291"/>
    </source>
</evidence>
<dbReference type="AlphaFoldDB" id="A0A562QN77"/>
<evidence type="ECO:0000313" key="1">
    <source>
        <dbReference type="EMBL" id="TWI58221.1"/>
    </source>
</evidence>
<reference evidence="1 2" key="1">
    <citation type="journal article" date="2015" name="Stand. Genomic Sci.">
        <title>Genomic Encyclopedia of Bacterial and Archaeal Type Strains, Phase III: the genomes of soil and plant-associated and newly described type strains.</title>
        <authorList>
            <person name="Whitman W.B."/>
            <person name="Woyke T."/>
            <person name="Klenk H.P."/>
            <person name="Zhou Y."/>
            <person name="Lilburn T.G."/>
            <person name="Beck B.J."/>
            <person name="De Vos P."/>
            <person name="Vandamme P."/>
            <person name="Eisen J.A."/>
            <person name="Garrity G."/>
            <person name="Hugenholtz P."/>
            <person name="Kyrpides N.C."/>
        </authorList>
    </citation>
    <scope>NUCLEOTIDE SEQUENCE [LARGE SCALE GENOMIC DNA]</scope>
    <source>
        <strain evidence="1 2">CGMCC 1.10948</strain>
    </source>
</reference>
<proteinExistence type="predicted"/>
<gene>
    <name evidence="1" type="ORF">IQ16_08252</name>
</gene>
<dbReference type="Proteomes" id="UP000316291">
    <property type="component" value="Unassembled WGS sequence"/>
</dbReference>
<organism evidence="1 2">
    <name type="scientific">Bradyrhizobium huanghuaihaiense</name>
    <dbReference type="NCBI Taxonomy" id="990078"/>
    <lineage>
        <taxon>Bacteria</taxon>
        <taxon>Pseudomonadati</taxon>
        <taxon>Pseudomonadota</taxon>
        <taxon>Alphaproteobacteria</taxon>
        <taxon>Hyphomicrobiales</taxon>
        <taxon>Nitrobacteraceae</taxon>
        <taxon>Bradyrhizobium</taxon>
    </lineage>
</organism>
<name>A0A562QN77_9BRAD</name>
<keyword evidence="2" id="KW-1185">Reference proteome</keyword>
<accession>A0A562QN77</accession>
<protein>
    <submittedName>
        <fullName evidence="1">Uncharacterized protein</fullName>
    </submittedName>
</protein>
<dbReference type="EMBL" id="VLLA01000046">
    <property type="protein sequence ID" value="TWI58221.1"/>
    <property type="molecule type" value="Genomic_DNA"/>
</dbReference>
<sequence>MATTGSANTVPHSATLRFDLISIAPVSYRRLTSWKGRVRFQRQVAEFVDNQQLRLGQREQFRVQTPFAMRLGKTRD</sequence>